<dbReference type="PANTHER" id="PTHR31374">
    <property type="entry name" value="AUXIN-INDUCED PROTEIN-LIKE-RELATED"/>
    <property type="match status" value="1"/>
</dbReference>
<organism evidence="2 5">
    <name type="scientific">Medicago truncatula</name>
    <name type="common">Barrel medic</name>
    <name type="synonym">Medicago tribuloides</name>
    <dbReference type="NCBI Taxonomy" id="3880"/>
    <lineage>
        <taxon>Eukaryota</taxon>
        <taxon>Viridiplantae</taxon>
        <taxon>Streptophyta</taxon>
        <taxon>Embryophyta</taxon>
        <taxon>Tracheophyta</taxon>
        <taxon>Spermatophyta</taxon>
        <taxon>Magnoliopsida</taxon>
        <taxon>eudicotyledons</taxon>
        <taxon>Gunneridae</taxon>
        <taxon>Pentapetalae</taxon>
        <taxon>rosids</taxon>
        <taxon>fabids</taxon>
        <taxon>Fabales</taxon>
        <taxon>Fabaceae</taxon>
        <taxon>Papilionoideae</taxon>
        <taxon>50 kb inversion clade</taxon>
        <taxon>NPAAA clade</taxon>
        <taxon>Hologalegina</taxon>
        <taxon>IRL clade</taxon>
        <taxon>Trifolieae</taxon>
        <taxon>Medicago</taxon>
    </lineage>
</organism>
<evidence type="ECO:0000313" key="6">
    <source>
        <dbReference type="Proteomes" id="UP000265566"/>
    </source>
</evidence>
<dbReference type="PANTHER" id="PTHR31374:SF203">
    <property type="entry name" value="AUXIN-RESPONSIVE PROTEIN SAUR71-LIKE"/>
    <property type="match status" value="1"/>
</dbReference>
<dbReference type="EnsemblPlants" id="AET05102">
    <property type="protein sequence ID" value="AET05102"/>
    <property type="gene ID" value="MTR_8g101530"/>
</dbReference>
<comment type="similarity">
    <text evidence="1">Belongs to the ARG7 family.</text>
</comment>
<reference evidence="6" key="4">
    <citation type="journal article" date="2018" name="Nat. Plants">
        <title>Whole-genome landscape of Medicago truncatula symbiotic genes.</title>
        <authorList>
            <person name="Pecrix Y."/>
            <person name="Staton S.E."/>
            <person name="Sallet E."/>
            <person name="Lelandais-Briere C."/>
            <person name="Moreau S."/>
            <person name="Carrere S."/>
            <person name="Blein T."/>
            <person name="Jardinaud M.F."/>
            <person name="Latrasse D."/>
            <person name="Zouine M."/>
            <person name="Zahm M."/>
            <person name="Kreplak J."/>
            <person name="Mayjonade B."/>
            <person name="Satge C."/>
            <person name="Perez M."/>
            <person name="Cauet S."/>
            <person name="Marande W."/>
            <person name="Chantry-Darmon C."/>
            <person name="Lopez-Roques C."/>
            <person name="Bouchez O."/>
            <person name="Berard A."/>
            <person name="Debelle F."/>
            <person name="Munos S."/>
            <person name="Bendahmane A."/>
            <person name="Berges H."/>
            <person name="Niebel A."/>
            <person name="Buitink J."/>
            <person name="Frugier F."/>
            <person name="Benhamed M."/>
            <person name="Crespi M."/>
            <person name="Gouzy J."/>
            <person name="Gamas P."/>
        </authorList>
    </citation>
    <scope>NUCLEOTIDE SEQUENCE [LARGE SCALE GENOMIC DNA]</scope>
    <source>
        <strain evidence="6">cv. Jemalong A17</strain>
    </source>
</reference>
<dbReference type="OMA" id="FDSSTIC"/>
<dbReference type="Gramene" id="rna50152">
    <property type="protein sequence ID" value="RHN43551.1"/>
    <property type="gene ID" value="gene50152"/>
</dbReference>
<reference evidence="4" key="3">
    <citation type="submission" date="2015-04" db="UniProtKB">
        <authorList>
            <consortium name="EnsemblPlants"/>
        </authorList>
    </citation>
    <scope>IDENTIFICATION</scope>
    <source>
        <strain evidence="4">cv. Jemalong A17</strain>
    </source>
</reference>
<dbReference type="Pfam" id="PF02519">
    <property type="entry name" value="Auxin_inducible"/>
    <property type="match status" value="1"/>
</dbReference>
<reference evidence="2 5" key="2">
    <citation type="journal article" date="2014" name="BMC Genomics">
        <title>An improved genome release (version Mt4.0) for the model legume Medicago truncatula.</title>
        <authorList>
            <person name="Tang H."/>
            <person name="Krishnakumar V."/>
            <person name="Bidwell S."/>
            <person name="Rosen B."/>
            <person name="Chan A."/>
            <person name="Zhou S."/>
            <person name="Gentzbittel L."/>
            <person name="Childs K.L."/>
            <person name="Yandell M."/>
            <person name="Gundlach H."/>
            <person name="Mayer K.F."/>
            <person name="Schwartz D.C."/>
            <person name="Town C.D."/>
        </authorList>
    </citation>
    <scope>GENOME REANNOTATION</scope>
    <source>
        <strain evidence="4 5">cv. Jemalong A17</strain>
    </source>
</reference>
<sequence length="145" mass="17352">MAGFKQLIMRWKHKTLHRHFFHCNNNVVIHDSNKTRTNKVRSGYLSVFVGHERLRFTIPLRFLNLNIFKCLLRESEEEFGLGVKGCLVLPCEITFFREIVKHVKKDEHKYGKFSLEEFANMIFNSYEENNNILFTPLLQKATWCW</sequence>
<reference evidence="2 5" key="1">
    <citation type="journal article" date="2011" name="Nature">
        <title>The Medicago genome provides insight into the evolution of rhizobial symbioses.</title>
        <authorList>
            <person name="Young N.D."/>
            <person name="Debelle F."/>
            <person name="Oldroyd G.E."/>
            <person name="Geurts R."/>
            <person name="Cannon S.B."/>
            <person name="Udvardi M.K."/>
            <person name="Benedito V.A."/>
            <person name="Mayer K.F."/>
            <person name="Gouzy J."/>
            <person name="Schoof H."/>
            <person name="Van de Peer Y."/>
            <person name="Proost S."/>
            <person name="Cook D.R."/>
            <person name="Meyers B.C."/>
            <person name="Spannagl M."/>
            <person name="Cheung F."/>
            <person name="De Mita S."/>
            <person name="Krishnakumar V."/>
            <person name="Gundlach H."/>
            <person name="Zhou S."/>
            <person name="Mudge J."/>
            <person name="Bharti A.K."/>
            <person name="Murray J.D."/>
            <person name="Naoumkina M.A."/>
            <person name="Rosen B."/>
            <person name="Silverstein K.A."/>
            <person name="Tang H."/>
            <person name="Rombauts S."/>
            <person name="Zhao P.X."/>
            <person name="Zhou P."/>
            <person name="Barbe V."/>
            <person name="Bardou P."/>
            <person name="Bechner M."/>
            <person name="Bellec A."/>
            <person name="Berger A."/>
            <person name="Berges H."/>
            <person name="Bidwell S."/>
            <person name="Bisseling T."/>
            <person name="Choisne N."/>
            <person name="Couloux A."/>
            <person name="Denny R."/>
            <person name="Deshpande S."/>
            <person name="Dai X."/>
            <person name="Doyle J.J."/>
            <person name="Dudez A.M."/>
            <person name="Farmer A.D."/>
            <person name="Fouteau S."/>
            <person name="Franken C."/>
            <person name="Gibelin C."/>
            <person name="Gish J."/>
            <person name="Goldstein S."/>
            <person name="Gonzalez A.J."/>
            <person name="Green P.J."/>
            <person name="Hallab A."/>
            <person name="Hartog M."/>
            <person name="Hua A."/>
            <person name="Humphray S.J."/>
            <person name="Jeong D.H."/>
            <person name="Jing Y."/>
            <person name="Jocker A."/>
            <person name="Kenton S.M."/>
            <person name="Kim D.J."/>
            <person name="Klee K."/>
            <person name="Lai H."/>
            <person name="Lang C."/>
            <person name="Lin S."/>
            <person name="Macmil S.L."/>
            <person name="Magdelenat G."/>
            <person name="Matthews L."/>
            <person name="McCorrison J."/>
            <person name="Monaghan E.L."/>
            <person name="Mun J.H."/>
            <person name="Najar F.Z."/>
            <person name="Nicholson C."/>
            <person name="Noirot C."/>
            <person name="O'Bleness M."/>
            <person name="Paule C.R."/>
            <person name="Poulain J."/>
            <person name="Prion F."/>
            <person name="Qin B."/>
            <person name="Qu C."/>
            <person name="Retzel E.F."/>
            <person name="Riddle C."/>
            <person name="Sallet E."/>
            <person name="Samain S."/>
            <person name="Samson N."/>
            <person name="Sanders I."/>
            <person name="Saurat O."/>
            <person name="Scarpelli C."/>
            <person name="Schiex T."/>
            <person name="Segurens B."/>
            <person name="Severin A.J."/>
            <person name="Sherrier D.J."/>
            <person name="Shi R."/>
            <person name="Sims S."/>
            <person name="Singer S.R."/>
            <person name="Sinharoy S."/>
            <person name="Sterck L."/>
            <person name="Viollet A."/>
            <person name="Wang B.B."/>
            <person name="Wang K."/>
            <person name="Wang M."/>
            <person name="Wang X."/>
            <person name="Warfsmann J."/>
            <person name="Weissenbach J."/>
            <person name="White D.D."/>
            <person name="White J.D."/>
            <person name="Wiley G.B."/>
            <person name="Wincker P."/>
            <person name="Xing Y."/>
            <person name="Yang L."/>
            <person name="Yao Z."/>
            <person name="Ying F."/>
            <person name="Zhai J."/>
            <person name="Zhou L."/>
            <person name="Zuber A."/>
            <person name="Denarie J."/>
            <person name="Dixon R.A."/>
            <person name="May G.D."/>
            <person name="Schwartz D.C."/>
            <person name="Rogers J."/>
            <person name="Quetier F."/>
            <person name="Town C.D."/>
            <person name="Roe B.A."/>
        </authorList>
    </citation>
    <scope>NUCLEOTIDE SEQUENCE [LARGE SCALE GENOMIC DNA]</scope>
    <source>
        <strain evidence="2">A17</strain>
        <strain evidence="4 5">cv. Jemalong A17</strain>
    </source>
</reference>
<evidence type="ECO:0000256" key="1">
    <source>
        <dbReference type="ARBA" id="ARBA00006974"/>
    </source>
</evidence>
<accession>G7LJI9</accession>
<evidence type="ECO:0000313" key="5">
    <source>
        <dbReference type="Proteomes" id="UP000002051"/>
    </source>
</evidence>
<dbReference type="InterPro" id="IPR003676">
    <property type="entry name" value="SAUR_fam"/>
</dbReference>
<gene>
    <name evidence="2" type="ordered locus">MTR_8g101530</name>
    <name evidence="3" type="ORF">MtrunA17_Chr8g0389151</name>
</gene>
<keyword evidence="5" id="KW-1185">Reference proteome</keyword>
<evidence type="ECO:0000313" key="2">
    <source>
        <dbReference type="EMBL" id="AET05102.1"/>
    </source>
</evidence>
<dbReference type="STRING" id="3880.G7LJI9"/>
<reference evidence="3" key="5">
    <citation type="journal article" date="2018" name="Nat. Plants">
        <title>Whole-genome landscape of Medicago truncatula symbiotic genes.</title>
        <authorList>
            <person name="Pecrix Y."/>
            <person name="Gamas P."/>
            <person name="Carrere S."/>
        </authorList>
    </citation>
    <scope>NUCLEOTIDE SEQUENCE</scope>
    <source>
        <tissue evidence="3">Leaves</tissue>
    </source>
</reference>
<protein>
    <submittedName>
        <fullName evidence="3">Putative small auxin-up RNA</fullName>
    </submittedName>
    <submittedName>
        <fullName evidence="2">SAUR-like auxin-responsive family protein</fullName>
    </submittedName>
</protein>
<name>G7LJI9_MEDTR</name>
<dbReference type="AlphaFoldDB" id="G7LJI9"/>
<proteinExistence type="inferred from homology"/>
<dbReference type="GO" id="GO:0009733">
    <property type="term" value="P:response to auxin"/>
    <property type="evidence" value="ECO:0007669"/>
    <property type="project" value="InterPro"/>
</dbReference>
<dbReference type="EMBL" id="PSQE01000008">
    <property type="protein sequence ID" value="RHN43551.1"/>
    <property type="molecule type" value="Genomic_DNA"/>
</dbReference>
<dbReference type="Proteomes" id="UP000002051">
    <property type="component" value="Chromosome 8"/>
</dbReference>
<dbReference type="PaxDb" id="3880-AET05102"/>
<dbReference type="Proteomes" id="UP000265566">
    <property type="component" value="Chromosome 8"/>
</dbReference>
<evidence type="ECO:0000313" key="4">
    <source>
        <dbReference type="EnsemblPlants" id="AET05102"/>
    </source>
</evidence>
<evidence type="ECO:0000313" key="3">
    <source>
        <dbReference type="EMBL" id="RHN43551.1"/>
    </source>
</evidence>
<dbReference type="EMBL" id="CM001224">
    <property type="protein sequence ID" value="AET05102.1"/>
    <property type="molecule type" value="Genomic_DNA"/>
</dbReference>
<dbReference type="HOGENOM" id="CLU_098106_2_0_1"/>